<sequence length="381" mass="41181">MASEEDLTRSVEAEEEPRSPEPVSPRTIFRWTVAAGIAVVAIYLGYHIVYAVRDVLVEILIAAFIAISLDPPVRLLVRRGVKRSYAVLIILVIVFIVVAGLLMLFIPPLVQQSGRLTSNFPQYLNHLRSSTPGLRKLESRFHLQNAIDDLARNLPARLGAQALGFTRKFFGALISGLLVLVLTIYFMADLPRLRRNVVRLFSRRYRRPVDDAVDVVIDKVGSYMIGNLIISGIAGVSSLAMMEILRIPFALPLAVFVAVTDLIPLVGAAIGAVVGVIVALATTDLWPHAVLLGLFFLAYQQLENYLIAPRVLRNTVAIPALAVLLAALLGGTILGLIGALIAIPLAAAVKVIMTPVLRARDAEQAGPGERAGSTLDADAPE</sequence>
<keyword evidence="5 9" id="KW-0812">Transmembrane</keyword>
<comment type="caution">
    <text evidence="10">The sequence shown here is derived from an EMBL/GenBank/DDBJ whole genome shotgun (WGS) entry which is preliminary data.</text>
</comment>
<keyword evidence="4" id="KW-1003">Cell membrane</keyword>
<comment type="similarity">
    <text evidence="2">Belongs to the autoinducer-2 exporter (AI-2E) (TC 2.A.86) family.</text>
</comment>
<feature type="transmembrane region" description="Helical" evidence="9">
    <location>
        <begin position="228"/>
        <end position="247"/>
    </location>
</feature>
<evidence type="ECO:0000256" key="7">
    <source>
        <dbReference type="ARBA" id="ARBA00023136"/>
    </source>
</evidence>
<evidence type="ECO:0000256" key="6">
    <source>
        <dbReference type="ARBA" id="ARBA00022989"/>
    </source>
</evidence>
<feature type="transmembrane region" description="Helical" evidence="9">
    <location>
        <begin position="55"/>
        <end position="73"/>
    </location>
</feature>
<dbReference type="RefSeq" id="WP_345629427.1">
    <property type="nucleotide sequence ID" value="NZ_BAABJQ010000006.1"/>
</dbReference>
<feature type="transmembrane region" description="Helical" evidence="9">
    <location>
        <begin position="28"/>
        <end position="49"/>
    </location>
</feature>
<dbReference type="PANTHER" id="PTHR21716:SF53">
    <property type="entry name" value="PERMEASE PERM-RELATED"/>
    <property type="match status" value="1"/>
</dbReference>
<dbReference type="PANTHER" id="PTHR21716">
    <property type="entry name" value="TRANSMEMBRANE PROTEIN"/>
    <property type="match status" value="1"/>
</dbReference>
<proteinExistence type="inferred from homology"/>
<keyword evidence="3" id="KW-0813">Transport</keyword>
<evidence type="ECO:0000256" key="3">
    <source>
        <dbReference type="ARBA" id="ARBA00022448"/>
    </source>
</evidence>
<accession>A0ABP9RRW6</accession>
<gene>
    <name evidence="10" type="ORF">GCM10023322_27080</name>
</gene>
<dbReference type="InterPro" id="IPR002549">
    <property type="entry name" value="AI-2E-like"/>
</dbReference>
<organism evidence="10 11">
    <name type="scientific">Rugosimonospora acidiphila</name>
    <dbReference type="NCBI Taxonomy" id="556531"/>
    <lineage>
        <taxon>Bacteria</taxon>
        <taxon>Bacillati</taxon>
        <taxon>Actinomycetota</taxon>
        <taxon>Actinomycetes</taxon>
        <taxon>Micromonosporales</taxon>
        <taxon>Micromonosporaceae</taxon>
        <taxon>Rugosimonospora</taxon>
    </lineage>
</organism>
<evidence type="ECO:0000256" key="9">
    <source>
        <dbReference type="SAM" id="Phobius"/>
    </source>
</evidence>
<evidence type="ECO:0000313" key="11">
    <source>
        <dbReference type="Proteomes" id="UP001501570"/>
    </source>
</evidence>
<feature type="transmembrane region" description="Helical" evidence="9">
    <location>
        <begin position="85"/>
        <end position="106"/>
    </location>
</feature>
<protein>
    <submittedName>
        <fullName evidence="10">AI-2E family transporter</fullName>
    </submittedName>
</protein>
<feature type="transmembrane region" description="Helical" evidence="9">
    <location>
        <begin position="253"/>
        <end position="278"/>
    </location>
</feature>
<keyword evidence="7 9" id="KW-0472">Membrane</keyword>
<feature type="transmembrane region" description="Helical" evidence="9">
    <location>
        <begin position="285"/>
        <end position="302"/>
    </location>
</feature>
<dbReference type="EMBL" id="BAABJQ010000006">
    <property type="protein sequence ID" value="GAA5184792.1"/>
    <property type="molecule type" value="Genomic_DNA"/>
</dbReference>
<feature type="transmembrane region" description="Helical" evidence="9">
    <location>
        <begin position="169"/>
        <end position="188"/>
    </location>
</feature>
<evidence type="ECO:0000313" key="10">
    <source>
        <dbReference type="EMBL" id="GAA5184792.1"/>
    </source>
</evidence>
<evidence type="ECO:0000256" key="2">
    <source>
        <dbReference type="ARBA" id="ARBA00009773"/>
    </source>
</evidence>
<evidence type="ECO:0000256" key="8">
    <source>
        <dbReference type="SAM" id="MobiDB-lite"/>
    </source>
</evidence>
<keyword evidence="6 9" id="KW-1133">Transmembrane helix</keyword>
<dbReference type="Proteomes" id="UP001501570">
    <property type="component" value="Unassembled WGS sequence"/>
</dbReference>
<feature type="region of interest" description="Disordered" evidence="8">
    <location>
        <begin position="1"/>
        <end position="23"/>
    </location>
</feature>
<evidence type="ECO:0000256" key="4">
    <source>
        <dbReference type="ARBA" id="ARBA00022475"/>
    </source>
</evidence>
<reference evidence="11" key="1">
    <citation type="journal article" date="2019" name="Int. J. Syst. Evol. Microbiol.">
        <title>The Global Catalogue of Microorganisms (GCM) 10K type strain sequencing project: providing services to taxonomists for standard genome sequencing and annotation.</title>
        <authorList>
            <consortium name="The Broad Institute Genomics Platform"/>
            <consortium name="The Broad Institute Genome Sequencing Center for Infectious Disease"/>
            <person name="Wu L."/>
            <person name="Ma J."/>
        </authorList>
    </citation>
    <scope>NUCLEOTIDE SEQUENCE [LARGE SCALE GENOMIC DNA]</scope>
    <source>
        <strain evidence="11">JCM 18304</strain>
    </source>
</reference>
<comment type="subcellular location">
    <subcellularLocation>
        <location evidence="1">Cell membrane</location>
        <topology evidence="1">Multi-pass membrane protein</topology>
    </subcellularLocation>
</comment>
<feature type="transmembrane region" description="Helical" evidence="9">
    <location>
        <begin position="322"/>
        <end position="349"/>
    </location>
</feature>
<evidence type="ECO:0000256" key="1">
    <source>
        <dbReference type="ARBA" id="ARBA00004651"/>
    </source>
</evidence>
<feature type="compositionally biased region" description="Basic and acidic residues" evidence="8">
    <location>
        <begin position="1"/>
        <end position="19"/>
    </location>
</feature>
<keyword evidence="11" id="KW-1185">Reference proteome</keyword>
<dbReference type="Pfam" id="PF01594">
    <property type="entry name" value="AI-2E_transport"/>
    <property type="match status" value="1"/>
</dbReference>
<name>A0ABP9RRW6_9ACTN</name>
<evidence type="ECO:0000256" key="5">
    <source>
        <dbReference type="ARBA" id="ARBA00022692"/>
    </source>
</evidence>